<reference evidence="2 3" key="1">
    <citation type="journal article" date="2023" name="Plants (Basel)">
        <title>Bridging the Gap: Combining Genomics and Transcriptomics Approaches to Understand Stylosanthes scabra, an Orphan Legume from the Brazilian Caatinga.</title>
        <authorList>
            <person name="Ferreira-Neto J.R.C."/>
            <person name="da Silva M.D."/>
            <person name="Binneck E."/>
            <person name="de Melo N.F."/>
            <person name="da Silva R.H."/>
            <person name="de Melo A.L.T.M."/>
            <person name="Pandolfi V."/>
            <person name="Bustamante F.O."/>
            <person name="Brasileiro-Vidal A.C."/>
            <person name="Benko-Iseppon A.M."/>
        </authorList>
    </citation>
    <scope>NUCLEOTIDE SEQUENCE [LARGE SCALE GENOMIC DNA]</scope>
    <source>
        <tissue evidence="2">Leaves</tissue>
    </source>
</reference>
<feature type="non-terminal residue" evidence="2">
    <location>
        <position position="1"/>
    </location>
</feature>
<comment type="caution">
    <text evidence="2">The sequence shown here is derived from an EMBL/GenBank/DDBJ whole genome shotgun (WGS) entry which is preliminary data.</text>
</comment>
<name>A0ABU6U0J7_9FABA</name>
<dbReference type="Proteomes" id="UP001341840">
    <property type="component" value="Unassembled WGS sequence"/>
</dbReference>
<accession>A0ABU6U0J7</accession>
<keyword evidence="3" id="KW-1185">Reference proteome</keyword>
<evidence type="ECO:0000256" key="1">
    <source>
        <dbReference type="SAM" id="MobiDB-lite"/>
    </source>
</evidence>
<proteinExistence type="predicted"/>
<organism evidence="2 3">
    <name type="scientific">Stylosanthes scabra</name>
    <dbReference type="NCBI Taxonomy" id="79078"/>
    <lineage>
        <taxon>Eukaryota</taxon>
        <taxon>Viridiplantae</taxon>
        <taxon>Streptophyta</taxon>
        <taxon>Embryophyta</taxon>
        <taxon>Tracheophyta</taxon>
        <taxon>Spermatophyta</taxon>
        <taxon>Magnoliopsida</taxon>
        <taxon>eudicotyledons</taxon>
        <taxon>Gunneridae</taxon>
        <taxon>Pentapetalae</taxon>
        <taxon>rosids</taxon>
        <taxon>fabids</taxon>
        <taxon>Fabales</taxon>
        <taxon>Fabaceae</taxon>
        <taxon>Papilionoideae</taxon>
        <taxon>50 kb inversion clade</taxon>
        <taxon>dalbergioids sensu lato</taxon>
        <taxon>Dalbergieae</taxon>
        <taxon>Pterocarpus clade</taxon>
        <taxon>Stylosanthes</taxon>
    </lineage>
</organism>
<feature type="region of interest" description="Disordered" evidence="1">
    <location>
        <begin position="18"/>
        <end position="57"/>
    </location>
</feature>
<sequence length="78" mass="8463">LDSVARRSTLMVTAASAQKPCTQPHAGCYNSSPPAEPPPCSEMSALSETPRPHWNQSSLAHMIRNLRQPDQQQSQPPG</sequence>
<evidence type="ECO:0000313" key="3">
    <source>
        <dbReference type="Proteomes" id="UP001341840"/>
    </source>
</evidence>
<protein>
    <submittedName>
        <fullName evidence="2">Uncharacterized protein</fullName>
    </submittedName>
</protein>
<evidence type="ECO:0000313" key="2">
    <source>
        <dbReference type="EMBL" id="MED6154650.1"/>
    </source>
</evidence>
<dbReference type="EMBL" id="JASCZI010101352">
    <property type="protein sequence ID" value="MED6154650.1"/>
    <property type="molecule type" value="Genomic_DNA"/>
</dbReference>
<gene>
    <name evidence="2" type="ORF">PIB30_114631</name>
</gene>